<dbReference type="InterPro" id="IPR036397">
    <property type="entry name" value="RNaseH_sf"/>
</dbReference>
<sequence length="65" mass="7880">MGGSEFYGEFEEACKEKNLKLLVLPHHSPKLDGMVERLNHTFWEEFWNYYDDAIELETMQFHLER</sequence>
<name>A0ABZ2YF52_9BACT</name>
<reference evidence="1 2" key="1">
    <citation type="submission" date="2023-03" db="EMBL/GenBank/DDBJ databases">
        <title>Novel Species.</title>
        <authorList>
            <person name="Ma S."/>
        </authorList>
    </citation>
    <scope>NUCLEOTIDE SEQUENCE [LARGE SCALE GENOMIC DNA]</scope>
    <source>
        <strain evidence="1 2">B11</strain>
    </source>
</reference>
<keyword evidence="2" id="KW-1185">Reference proteome</keyword>
<evidence type="ECO:0000313" key="1">
    <source>
        <dbReference type="EMBL" id="WZL76315.1"/>
    </source>
</evidence>
<proteinExistence type="predicted"/>
<protein>
    <recommendedName>
        <fullName evidence="3">Integrase catalytic domain-containing protein</fullName>
    </recommendedName>
</protein>
<organism evidence="1 2">
    <name type="scientific">Thermatribacter velox</name>
    <dbReference type="NCBI Taxonomy" id="3039681"/>
    <lineage>
        <taxon>Bacteria</taxon>
        <taxon>Pseudomonadati</taxon>
        <taxon>Atribacterota</taxon>
        <taxon>Atribacteria</taxon>
        <taxon>Atribacterales</taxon>
        <taxon>Thermatribacteraceae</taxon>
        <taxon>Thermatribacter</taxon>
    </lineage>
</organism>
<dbReference type="SUPFAM" id="SSF53098">
    <property type="entry name" value="Ribonuclease H-like"/>
    <property type="match status" value="1"/>
</dbReference>
<dbReference type="RefSeq" id="WP_369018473.1">
    <property type="nucleotide sequence ID" value="NZ_CP121689.1"/>
</dbReference>
<evidence type="ECO:0008006" key="3">
    <source>
        <dbReference type="Google" id="ProtNLM"/>
    </source>
</evidence>
<dbReference type="Proteomes" id="UP001461341">
    <property type="component" value="Chromosome"/>
</dbReference>
<dbReference type="Gene3D" id="3.30.420.10">
    <property type="entry name" value="Ribonuclease H-like superfamily/Ribonuclease H"/>
    <property type="match status" value="1"/>
</dbReference>
<dbReference type="EMBL" id="CP121689">
    <property type="protein sequence ID" value="WZL76315.1"/>
    <property type="molecule type" value="Genomic_DNA"/>
</dbReference>
<accession>A0ABZ2YF52</accession>
<dbReference type="InterPro" id="IPR012337">
    <property type="entry name" value="RNaseH-like_sf"/>
</dbReference>
<evidence type="ECO:0000313" key="2">
    <source>
        <dbReference type="Proteomes" id="UP001461341"/>
    </source>
</evidence>
<gene>
    <name evidence="1" type="ORF">QBE54_00860</name>
</gene>